<keyword evidence="1" id="KW-1133">Transmembrane helix</keyword>
<feature type="signal peptide" evidence="2">
    <location>
        <begin position="1"/>
        <end position="20"/>
    </location>
</feature>
<accession>A0AAX6HSM4</accession>
<sequence>MSLSGWPLSFLNVMLSVTGAQVGTIPDPITARAHAMKGLFSLHVHFSLVRLPYCVLSLSLIVAYLYSVLYGMLMYLVTFL</sequence>
<gene>
    <name evidence="3" type="ORF">M6B38_295425</name>
</gene>
<dbReference type="AlphaFoldDB" id="A0AAX6HSM4"/>
<keyword evidence="2" id="KW-0732">Signal</keyword>
<evidence type="ECO:0000256" key="1">
    <source>
        <dbReference type="SAM" id="Phobius"/>
    </source>
</evidence>
<dbReference type="EMBL" id="JANAVB010007020">
    <property type="protein sequence ID" value="KAJ6843701.1"/>
    <property type="molecule type" value="Genomic_DNA"/>
</dbReference>
<comment type="caution">
    <text evidence="3">The sequence shown here is derived from an EMBL/GenBank/DDBJ whole genome shotgun (WGS) entry which is preliminary data.</text>
</comment>
<feature type="transmembrane region" description="Helical" evidence="1">
    <location>
        <begin position="55"/>
        <end position="77"/>
    </location>
</feature>
<proteinExistence type="predicted"/>
<feature type="chain" id="PRO_5043814120" description="Cytochrome-c oxidase" evidence="2">
    <location>
        <begin position="21"/>
        <end position="80"/>
    </location>
</feature>
<reference evidence="3" key="1">
    <citation type="journal article" date="2023" name="GigaByte">
        <title>Genome assembly of the bearded iris, Iris pallida Lam.</title>
        <authorList>
            <person name="Bruccoleri R.E."/>
            <person name="Oakeley E.J."/>
            <person name="Faust A.M.E."/>
            <person name="Altorfer M."/>
            <person name="Dessus-Babus S."/>
            <person name="Burckhardt D."/>
            <person name="Oertli M."/>
            <person name="Naumann U."/>
            <person name="Petersen F."/>
            <person name="Wong J."/>
        </authorList>
    </citation>
    <scope>NUCLEOTIDE SEQUENCE</scope>
    <source>
        <strain evidence="3">GSM-AAB239-AS_SAM_17_03QT</strain>
    </source>
</reference>
<keyword evidence="4" id="KW-1185">Reference proteome</keyword>
<keyword evidence="1" id="KW-0812">Transmembrane</keyword>
<dbReference type="Proteomes" id="UP001140949">
    <property type="component" value="Unassembled WGS sequence"/>
</dbReference>
<protein>
    <recommendedName>
        <fullName evidence="5">Cytochrome-c oxidase</fullName>
    </recommendedName>
</protein>
<reference evidence="3" key="2">
    <citation type="submission" date="2023-04" db="EMBL/GenBank/DDBJ databases">
        <authorList>
            <person name="Bruccoleri R.E."/>
            <person name="Oakeley E.J."/>
            <person name="Faust A.-M."/>
            <person name="Dessus-Babus S."/>
            <person name="Altorfer M."/>
            <person name="Burckhardt D."/>
            <person name="Oertli M."/>
            <person name="Naumann U."/>
            <person name="Petersen F."/>
            <person name="Wong J."/>
        </authorList>
    </citation>
    <scope>NUCLEOTIDE SEQUENCE</scope>
    <source>
        <strain evidence="3">GSM-AAB239-AS_SAM_17_03QT</strain>
        <tissue evidence="3">Leaf</tissue>
    </source>
</reference>
<evidence type="ECO:0008006" key="5">
    <source>
        <dbReference type="Google" id="ProtNLM"/>
    </source>
</evidence>
<keyword evidence="1" id="KW-0472">Membrane</keyword>
<evidence type="ECO:0000313" key="4">
    <source>
        <dbReference type="Proteomes" id="UP001140949"/>
    </source>
</evidence>
<organism evidence="3 4">
    <name type="scientific">Iris pallida</name>
    <name type="common">Sweet iris</name>
    <dbReference type="NCBI Taxonomy" id="29817"/>
    <lineage>
        <taxon>Eukaryota</taxon>
        <taxon>Viridiplantae</taxon>
        <taxon>Streptophyta</taxon>
        <taxon>Embryophyta</taxon>
        <taxon>Tracheophyta</taxon>
        <taxon>Spermatophyta</taxon>
        <taxon>Magnoliopsida</taxon>
        <taxon>Liliopsida</taxon>
        <taxon>Asparagales</taxon>
        <taxon>Iridaceae</taxon>
        <taxon>Iridoideae</taxon>
        <taxon>Irideae</taxon>
        <taxon>Iris</taxon>
    </lineage>
</organism>
<evidence type="ECO:0000313" key="3">
    <source>
        <dbReference type="EMBL" id="KAJ6843701.1"/>
    </source>
</evidence>
<name>A0AAX6HSM4_IRIPA</name>
<evidence type="ECO:0000256" key="2">
    <source>
        <dbReference type="SAM" id="SignalP"/>
    </source>
</evidence>